<dbReference type="PANTHER" id="PTHR23294">
    <property type="entry name" value="ET TRANSLATION PRODUCT-RELATED"/>
    <property type="match status" value="1"/>
</dbReference>
<keyword evidence="4 6" id="KW-1133">Transmembrane helix</keyword>
<dbReference type="AlphaFoldDB" id="A0AAV5TI32"/>
<evidence type="ECO:0000256" key="7">
    <source>
        <dbReference type="SAM" id="SignalP"/>
    </source>
</evidence>
<dbReference type="PANTHER" id="PTHR23294:SF18">
    <property type="entry name" value="UNC93-LIKE PROTEIN MFSD11"/>
    <property type="match status" value="1"/>
</dbReference>
<comment type="similarity">
    <text evidence="2">Belongs to the unc-93 family.</text>
</comment>
<dbReference type="Pfam" id="PF05978">
    <property type="entry name" value="UNC-93"/>
    <property type="match status" value="1"/>
</dbReference>
<feature type="transmembrane region" description="Helical" evidence="6">
    <location>
        <begin position="53"/>
        <end position="74"/>
    </location>
</feature>
<gene>
    <name evidence="8" type="ORF">PENTCL1PPCAC_16048</name>
</gene>
<evidence type="ECO:0000256" key="5">
    <source>
        <dbReference type="ARBA" id="ARBA00023136"/>
    </source>
</evidence>
<dbReference type="InterPro" id="IPR051617">
    <property type="entry name" value="UNC-93-like_regulator"/>
</dbReference>
<comment type="caution">
    <text evidence="8">The sequence shown here is derived from an EMBL/GenBank/DDBJ whole genome shotgun (WGS) entry which is preliminary data.</text>
</comment>
<name>A0AAV5TI32_9BILA</name>
<feature type="transmembrane region" description="Helical" evidence="6">
    <location>
        <begin position="252"/>
        <end position="271"/>
    </location>
</feature>
<evidence type="ECO:0000313" key="8">
    <source>
        <dbReference type="EMBL" id="GMS93873.1"/>
    </source>
</evidence>
<evidence type="ECO:0008006" key="10">
    <source>
        <dbReference type="Google" id="ProtNLM"/>
    </source>
</evidence>
<accession>A0AAV5TI32</accession>
<proteinExistence type="inferred from homology"/>
<feature type="non-terminal residue" evidence="8">
    <location>
        <position position="454"/>
    </location>
</feature>
<dbReference type="GO" id="GO:0016020">
    <property type="term" value="C:membrane"/>
    <property type="evidence" value="ECO:0007669"/>
    <property type="project" value="UniProtKB-SubCell"/>
</dbReference>
<evidence type="ECO:0000313" key="9">
    <source>
        <dbReference type="Proteomes" id="UP001432027"/>
    </source>
</evidence>
<feature type="signal peptide" evidence="7">
    <location>
        <begin position="1"/>
        <end position="19"/>
    </location>
</feature>
<keyword evidence="5 6" id="KW-0472">Membrane</keyword>
<dbReference type="InterPro" id="IPR010291">
    <property type="entry name" value="Ion_channel_UNC-93"/>
</dbReference>
<evidence type="ECO:0000256" key="1">
    <source>
        <dbReference type="ARBA" id="ARBA00004141"/>
    </source>
</evidence>
<feature type="transmembrane region" description="Helical" evidence="6">
    <location>
        <begin position="422"/>
        <end position="440"/>
    </location>
</feature>
<comment type="subcellular location">
    <subcellularLocation>
        <location evidence="1">Membrane</location>
        <topology evidence="1">Multi-pass membrane protein</topology>
    </subcellularLocation>
</comment>
<organism evidence="8 9">
    <name type="scientific">Pristionchus entomophagus</name>
    <dbReference type="NCBI Taxonomy" id="358040"/>
    <lineage>
        <taxon>Eukaryota</taxon>
        <taxon>Metazoa</taxon>
        <taxon>Ecdysozoa</taxon>
        <taxon>Nematoda</taxon>
        <taxon>Chromadorea</taxon>
        <taxon>Rhabditida</taxon>
        <taxon>Rhabditina</taxon>
        <taxon>Diplogasteromorpha</taxon>
        <taxon>Diplogasteroidea</taxon>
        <taxon>Neodiplogasteridae</taxon>
        <taxon>Pristionchus</taxon>
    </lineage>
</organism>
<dbReference type="Proteomes" id="UP001432027">
    <property type="component" value="Unassembled WGS sequence"/>
</dbReference>
<evidence type="ECO:0000256" key="6">
    <source>
        <dbReference type="SAM" id="Phobius"/>
    </source>
</evidence>
<evidence type="ECO:0000256" key="2">
    <source>
        <dbReference type="ARBA" id="ARBA00009172"/>
    </source>
</evidence>
<evidence type="ECO:0000256" key="3">
    <source>
        <dbReference type="ARBA" id="ARBA00022692"/>
    </source>
</evidence>
<dbReference type="SUPFAM" id="SSF103473">
    <property type="entry name" value="MFS general substrate transporter"/>
    <property type="match status" value="1"/>
</dbReference>
<keyword evidence="3 6" id="KW-0812">Transmembrane</keyword>
<keyword evidence="9" id="KW-1185">Reference proteome</keyword>
<feature type="transmembrane region" description="Helical" evidence="6">
    <location>
        <begin position="105"/>
        <end position="122"/>
    </location>
</feature>
<feature type="transmembrane region" description="Helical" evidence="6">
    <location>
        <begin position="291"/>
        <end position="311"/>
    </location>
</feature>
<keyword evidence="7" id="KW-0732">Signal</keyword>
<feature type="transmembrane region" description="Helical" evidence="6">
    <location>
        <begin position="196"/>
        <end position="215"/>
    </location>
</feature>
<feature type="transmembrane region" description="Helical" evidence="6">
    <location>
        <begin position="81"/>
        <end position="99"/>
    </location>
</feature>
<sequence length="454" mass="50845">MRDSLYGLLCALLLGLGHMCMFTGYDTQSFIVEPVLHSVHDRQPGIINAHGGYYGQAVCMVTYTFANLAVPWALGLLGSKLSLVFGSSLFTLYLLSFLYVHYIPYYLTAALMGIGFSLYYAGSSCYLTEHSSRSTIEMHSAFSWAVANMCMIVGGVVMLFTIQPSVDPLTLTSSIAMNKTMPDRDYREFGDLEIRLMYGAFAVVSFISNLIFAFIPSQTVENSLAQITKREERFGFCEQMKKMFTALTDRRMIQMAPVFCFVSSSTCFWIYVYPTTLTFTKSLSTHVYLPAYYAITLGFGDGLMGFTIMFISKRIPNFAQMPTLIIGALLHMTALLLVLLSTPAWSTNTPNDDFTLWLEPSVEMSLLIAFIFGLADNCINTSRTVLSALCMPDQRAQVFSISKFYQSLTAGVLMFLTPWMSVPMYFVLLGANCITSLVMYRRVASETRKVERKV</sequence>
<protein>
    <recommendedName>
        <fullName evidence="10">Membrane transporter</fullName>
    </recommendedName>
</protein>
<dbReference type="EMBL" id="BTSX01000004">
    <property type="protein sequence ID" value="GMS93873.1"/>
    <property type="molecule type" value="Genomic_DNA"/>
</dbReference>
<dbReference type="InterPro" id="IPR036259">
    <property type="entry name" value="MFS_trans_sf"/>
</dbReference>
<feature type="transmembrane region" description="Helical" evidence="6">
    <location>
        <begin position="323"/>
        <end position="345"/>
    </location>
</feature>
<feature type="transmembrane region" description="Helical" evidence="6">
    <location>
        <begin position="142"/>
        <end position="162"/>
    </location>
</feature>
<evidence type="ECO:0000256" key="4">
    <source>
        <dbReference type="ARBA" id="ARBA00022989"/>
    </source>
</evidence>
<dbReference type="Gene3D" id="1.20.1250.20">
    <property type="entry name" value="MFS general substrate transporter like domains"/>
    <property type="match status" value="1"/>
</dbReference>
<feature type="chain" id="PRO_5043461904" description="Membrane transporter" evidence="7">
    <location>
        <begin position="20"/>
        <end position="454"/>
    </location>
</feature>
<reference evidence="8" key="1">
    <citation type="submission" date="2023-10" db="EMBL/GenBank/DDBJ databases">
        <title>Genome assembly of Pristionchus species.</title>
        <authorList>
            <person name="Yoshida K."/>
            <person name="Sommer R.J."/>
        </authorList>
    </citation>
    <scope>NUCLEOTIDE SEQUENCE</scope>
    <source>
        <strain evidence="8">RS0144</strain>
    </source>
</reference>